<protein>
    <recommendedName>
        <fullName evidence="2">BAH domain-containing protein</fullName>
    </recommendedName>
</protein>
<dbReference type="OrthoDB" id="10259622at2759"/>
<dbReference type="STRING" id="930990.A0A067MK44"/>
<proteinExistence type="predicted"/>
<dbReference type="InterPro" id="IPR011011">
    <property type="entry name" value="Znf_FYVE_PHD"/>
</dbReference>
<dbReference type="HOGENOM" id="CLU_618183_0_0_1"/>
<dbReference type="Proteomes" id="UP000027195">
    <property type="component" value="Unassembled WGS sequence"/>
</dbReference>
<keyword evidence="4" id="KW-1185">Reference proteome</keyword>
<dbReference type="Gene3D" id="2.30.30.490">
    <property type="match status" value="1"/>
</dbReference>
<dbReference type="EMBL" id="KL198030">
    <property type="protein sequence ID" value="KDQ15899.1"/>
    <property type="molecule type" value="Genomic_DNA"/>
</dbReference>
<evidence type="ECO:0000313" key="4">
    <source>
        <dbReference type="Proteomes" id="UP000027195"/>
    </source>
</evidence>
<dbReference type="AlphaFoldDB" id="A0A067MK44"/>
<feature type="compositionally biased region" description="Low complexity" evidence="1">
    <location>
        <begin position="7"/>
        <end position="16"/>
    </location>
</feature>
<accession>A0A067MK44</accession>
<dbReference type="InParanoid" id="A0A067MK44"/>
<evidence type="ECO:0000313" key="3">
    <source>
        <dbReference type="EMBL" id="KDQ15899.1"/>
    </source>
</evidence>
<feature type="region of interest" description="Disordered" evidence="1">
    <location>
        <begin position="286"/>
        <end position="320"/>
    </location>
</feature>
<dbReference type="PROSITE" id="PS51038">
    <property type="entry name" value="BAH"/>
    <property type="match status" value="1"/>
</dbReference>
<organism evidence="3 4">
    <name type="scientific">Botryobasidium botryosum (strain FD-172 SS1)</name>
    <dbReference type="NCBI Taxonomy" id="930990"/>
    <lineage>
        <taxon>Eukaryota</taxon>
        <taxon>Fungi</taxon>
        <taxon>Dikarya</taxon>
        <taxon>Basidiomycota</taxon>
        <taxon>Agaricomycotina</taxon>
        <taxon>Agaricomycetes</taxon>
        <taxon>Cantharellales</taxon>
        <taxon>Botryobasidiaceae</taxon>
        <taxon>Botryobasidium</taxon>
    </lineage>
</organism>
<dbReference type="InterPro" id="IPR043151">
    <property type="entry name" value="BAH_sf"/>
</dbReference>
<dbReference type="GO" id="GO:0003682">
    <property type="term" value="F:chromatin binding"/>
    <property type="evidence" value="ECO:0007669"/>
    <property type="project" value="InterPro"/>
</dbReference>
<evidence type="ECO:0000256" key="1">
    <source>
        <dbReference type="SAM" id="MobiDB-lite"/>
    </source>
</evidence>
<feature type="compositionally biased region" description="Basic and acidic residues" evidence="1">
    <location>
        <begin position="303"/>
        <end position="320"/>
    </location>
</feature>
<dbReference type="InterPro" id="IPR001025">
    <property type="entry name" value="BAH_dom"/>
</dbReference>
<dbReference type="SUPFAM" id="SSF57903">
    <property type="entry name" value="FYVE/PHD zinc finger"/>
    <property type="match status" value="1"/>
</dbReference>
<dbReference type="PANTHER" id="PTHR46364">
    <property type="entry name" value="OS08G0421900 PROTEIN"/>
    <property type="match status" value="1"/>
</dbReference>
<feature type="compositionally biased region" description="Acidic residues" evidence="1">
    <location>
        <begin position="290"/>
        <end position="302"/>
    </location>
</feature>
<feature type="compositionally biased region" description="Basic residues" evidence="1">
    <location>
        <begin position="382"/>
        <end position="393"/>
    </location>
</feature>
<evidence type="ECO:0000259" key="2">
    <source>
        <dbReference type="PROSITE" id="PS51038"/>
    </source>
</evidence>
<feature type="domain" description="BAH" evidence="2">
    <location>
        <begin position="95"/>
        <end position="224"/>
    </location>
</feature>
<dbReference type="Pfam" id="PF01426">
    <property type="entry name" value="BAH"/>
    <property type="match status" value="1"/>
</dbReference>
<sequence length="443" mass="50111">MPRPNSKAKATYNNTKTTRKRKLVSRDEDAPEATAPELEPDSDLETQTEFSEGEGIKPPTLAEFKKLKVMKQFQTGRKEGTSLSKTLNAKELKDMRFKVGDDIFVLPQAAEKGEVWAAKIREIRGDAQNKAWLRIVWYYTPTQLKDHARHGKDSALNDYDPTEYGVKELFASDHEDVISHASCDGHARVVQYDENKVDQPQIDGKTYWTRSTFYFGNPGKGKKRFAVPKSCPCGEVYDPARVMRYCPRAACKRWLHERCLKRASAKHYPAGNSKSRDEVFEEMIPGDAGLDTDTEEEEDLDTDADRDGRGEKKGVDDEWRQTIPPELRELARARIVRGGVHGLVGNAHAVLKAREILRTGRVPRDWEAVVGHDVLRSVQKLQRQHQHQQRRHSDRGVESGSLGYSGGSSGAARKRARVSTGGEREEEDEEGVDYCCLWCNKVI</sequence>
<gene>
    <name evidence="3" type="ORF">BOTBODRAFT_31347</name>
</gene>
<reference evidence="4" key="1">
    <citation type="journal article" date="2014" name="Proc. Natl. Acad. Sci. U.S.A.">
        <title>Extensive sampling of basidiomycete genomes demonstrates inadequacy of the white-rot/brown-rot paradigm for wood decay fungi.</title>
        <authorList>
            <person name="Riley R."/>
            <person name="Salamov A.A."/>
            <person name="Brown D.W."/>
            <person name="Nagy L.G."/>
            <person name="Floudas D."/>
            <person name="Held B.W."/>
            <person name="Levasseur A."/>
            <person name="Lombard V."/>
            <person name="Morin E."/>
            <person name="Otillar R."/>
            <person name="Lindquist E.A."/>
            <person name="Sun H."/>
            <person name="LaButti K.M."/>
            <person name="Schmutz J."/>
            <person name="Jabbour D."/>
            <person name="Luo H."/>
            <person name="Baker S.E."/>
            <person name="Pisabarro A.G."/>
            <person name="Walton J.D."/>
            <person name="Blanchette R.A."/>
            <person name="Henrissat B."/>
            <person name="Martin F."/>
            <person name="Cullen D."/>
            <person name="Hibbett D.S."/>
            <person name="Grigoriev I.V."/>
        </authorList>
    </citation>
    <scope>NUCLEOTIDE SEQUENCE [LARGE SCALE GENOMIC DNA]</scope>
    <source>
        <strain evidence="4">FD-172 SS1</strain>
    </source>
</reference>
<name>A0A067MK44_BOTB1</name>
<feature type="region of interest" description="Disordered" evidence="1">
    <location>
        <begin position="1"/>
        <end position="57"/>
    </location>
</feature>
<feature type="region of interest" description="Disordered" evidence="1">
    <location>
        <begin position="379"/>
        <end position="429"/>
    </location>
</feature>